<feature type="region of interest" description="Disordered" evidence="1">
    <location>
        <begin position="35"/>
        <end position="79"/>
    </location>
</feature>
<reference evidence="2 3" key="1">
    <citation type="submission" date="2015-01" db="EMBL/GenBank/DDBJ databases">
        <title>Evolution of Trichinella species and genotypes.</title>
        <authorList>
            <person name="Korhonen P.K."/>
            <person name="Edoardo P."/>
            <person name="Giuseppe L.R."/>
            <person name="Gasser R.B."/>
        </authorList>
    </citation>
    <scope>NUCLEOTIDE SEQUENCE [LARGE SCALE GENOMIC DNA]</scope>
    <source>
        <strain evidence="2">ISS13</strain>
    </source>
</reference>
<accession>A0A0V1DXA6</accession>
<evidence type="ECO:0000313" key="3">
    <source>
        <dbReference type="Proteomes" id="UP000054632"/>
    </source>
</evidence>
<evidence type="ECO:0000313" key="2">
    <source>
        <dbReference type="EMBL" id="KRY65942.1"/>
    </source>
</evidence>
<gene>
    <name evidence="2" type="ORF">T4A_9544</name>
</gene>
<dbReference type="EMBL" id="JYDR01000188">
    <property type="protein sequence ID" value="KRY65942.1"/>
    <property type="molecule type" value="Genomic_DNA"/>
</dbReference>
<organism evidence="2 3">
    <name type="scientific">Trichinella pseudospiralis</name>
    <name type="common">Parasitic roundworm</name>
    <dbReference type="NCBI Taxonomy" id="6337"/>
    <lineage>
        <taxon>Eukaryota</taxon>
        <taxon>Metazoa</taxon>
        <taxon>Ecdysozoa</taxon>
        <taxon>Nematoda</taxon>
        <taxon>Enoplea</taxon>
        <taxon>Dorylaimia</taxon>
        <taxon>Trichinellida</taxon>
        <taxon>Trichinellidae</taxon>
        <taxon>Trichinella</taxon>
    </lineage>
</organism>
<sequence>MQCYAKRIFEGQTMQCFVAVCQSLPSERLVNPSVLPITTTTSSSSSSSSSSSNNNNNNNNNNSRRSISLQSISISSNSL</sequence>
<name>A0A0V1DXA6_TRIPS</name>
<proteinExistence type="predicted"/>
<dbReference type="Proteomes" id="UP000054632">
    <property type="component" value="Unassembled WGS sequence"/>
</dbReference>
<feature type="compositionally biased region" description="Low complexity" evidence="1">
    <location>
        <begin position="42"/>
        <end position="79"/>
    </location>
</feature>
<protein>
    <submittedName>
        <fullName evidence="2">Uncharacterized protein</fullName>
    </submittedName>
</protein>
<dbReference type="AlphaFoldDB" id="A0A0V1DXA6"/>
<comment type="caution">
    <text evidence="2">The sequence shown here is derived from an EMBL/GenBank/DDBJ whole genome shotgun (WGS) entry which is preliminary data.</text>
</comment>
<evidence type="ECO:0000256" key="1">
    <source>
        <dbReference type="SAM" id="MobiDB-lite"/>
    </source>
</evidence>